<feature type="transmembrane region" description="Helical" evidence="1">
    <location>
        <begin position="51"/>
        <end position="70"/>
    </location>
</feature>
<dbReference type="EMBL" id="RRCT01000018">
    <property type="protein sequence ID" value="RQW73583.1"/>
    <property type="molecule type" value="Genomic_DNA"/>
</dbReference>
<keyword evidence="1" id="KW-0812">Transmembrane</keyword>
<keyword evidence="1" id="KW-1133">Transmembrane helix</keyword>
<dbReference type="RefSeq" id="WP_124766323.1">
    <property type="nucleotide sequence ID" value="NZ_RRCT01000018.1"/>
</dbReference>
<proteinExistence type="predicted"/>
<comment type="caution">
    <text evidence="2">The sequence shown here is derived from an EMBL/GenBank/DDBJ whole genome shotgun (WGS) entry which is preliminary data.</text>
</comment>
<evidence type="ECO:0008006" key="4">
    <source>
        <dbReference type="Google" id="ProtNLM"/>
    </source>
</evidence>
<keyword evidence="3" id="KW-1185">Reference proteome</keyword>
<evidence type="ECO:0000256" key="1">
    <source>
        <dbReference type="SAM" id="Phobius"/>
    </source>
</evidence>
<dbReference type="Proteomes" id="UP000274033">
    <property type="component" value="Unassembled WGS sequence"/>
</dbReference>
<accession>A0A3N9UAP6</accession>
<gene>
    <name evidence="2" type="ORF">EBB45_15875</name>
</gene>
<evidence type="ECO:0000313" key="3">
    <source>
        <dbReference type="Proteomes" id="UP000274033"/>
    </source>
</evidence>
<reference evidence="2 3" key="1">
    <citation type="journal article" date="2013" name="J. Microbiol.">
        <title>Lysinibacillus chungkukjangi sp. nov., isolated from Chungkukjang, Korean fermented soybean food.</title>
        <authorList>
            <person name="Kim S.J."/>
            <person name="Jang Y.H."/>
            <person name="Hamada M."/>
            <person name="Ahn J.H."/>
            <person name="Weon H.Y."/>
            <person name="Suzuki K."/>
            <person name="Whang K.S."/>
            <person name="Kwon S.W."/>
        </authorList>
    </citation>
    <scope>NUCLEOTIDE SEQUENCE [LARGE SCALE GENOMIC DNA]</scope>
    <source>
        <strain evidence="2 3">MCCC 1A12701</strain>
    </source>
</reference>
<sequence>MGVMKIEEQIDFIMATSFLLNPILAIVFCLNLTSYLKKLIVTKETNTKGNILWMCIASAFIVFTLTWMFAFTGNTTTYQ</sequence>
<name>A0A3N9UAP6_9BACI</name>
<dbReference type="OrthoDB" id="2905441at2"/>
<feature type="transmembrane region" description="Helical" evidence="1">
    <location>
        <begin position="12"/>
        <end position="30"/>
    </location>
</feature>
<protein>
    <recommendedName>
        <fullName evidence="4">PCZ2.2</fullName>
    </recommendedName>
</protein>
<keyword evidence="1" id="KW-0472">Membrane</keyword>
<organism evidence="2 3">
    <name type="scientific">Lysinibacillus composti</name>
    <dbReference type="NCBI Taxonomy" id="720633"/>
    <lineage>
        <taxon>Bacteria</taxon>
        <taxon>Bacillati</taxon>
        <taxon>Bacillota</taxon>
        <taxon>Bacilli</taxon>
        <taxon>Bacillales</taxon>
        <taxon>Bacillaceae</taxon>
        <taxon>Lysinibacillus</taxon>
    </lineage>
</organism>
<dbReference type="AlphaFoldDB" id="A0A3N9UAP6"/>
<evidence type="ECO:0000313" key="2">
    <source>
        <dbReference type="EMBL" id="RQW73583.1"/>
    </source>
</evidence>